<proteinExistence type="predicted"/>
<dbReference type="EMBL" id="VUNC01000003">
    <property type="protein sequence ID" value="MST72542.1"/>
    <property type="molecule type" value="Genomic_DNA"/>
</dbReference>
<reference evidence="2 3" key="1">
    <citation type="submission" date="2019-08" db="EMBL/GenBank/DDBJ databases">
        <title>In-depth cultivation of the pig gut microbiome towards novel bacterial diversity and tailored functional studies.</title>
        <authorList>
            <person name="Wylensek D."/>
            <person name="Hitch T.C.A."/>
            <person name="Clavel T."/>
        </authorList>
    </citation>
    <scope>NUCLEOTIDE SEQUENCE [LARGE SCALE GENOMIC DNA]</scope>
    <source>
        <strain evidence="2 3">CA-Schmier-601-WT-1</strain>
    </source>
</reference>
<comment type="caution">
    <text evidence="2">The sequence shown here is derived from an EMBL/GenBank/DDBJ whole genome shotgun (WGS) entry which is preliminary data.</text>
</comment>
<name>A0A6N7XAH1_9ACTN</name>
<evidence type="ECO:0000313" key="2">
    <source>
        <dbReference type="EMBL" id="MST72542.1"/>
    </source>
</evidence>
<gene>
    <name evidence="2" type="ORF">FYJ68_05395</name>
</gene>
<dbReference type="InterPro" id="IPR029002">
    <property type="entry name" value="PLPC/GPLD1"/>
</dbReference>
<dbReference type="Pfam" id="PF00882">
    <property type="entry name" value="Zn_dep_PLPC"/>
    <property type="match status" value="1"/>
</dbReference>
<dbReference type="AlphaFoldDB" id="A0A6N7XAH1"/>
<dbReference type="Proteomes" id="UP000469325">
    <property type="component" value="Unassembled WGS sequence"/>
</dbReference>
<keyword evidence="3" id="KW-1185">Reference proteome</keyword>
<sequence length="308" mass="34141">MPALITHHLFGEEAAHALPEGLLDGEEELLAFLLGNLGPDPLFARFATLPDRAARCRSLAHLMHGPKAMESLLAMRETVAHLHRDDMRVGRAFALGQLAHYLLDSRSHAFVYSQQHALAHADPSLQNAQSELHALIESDLDVWMLWSMRQAEVDPSIIGTSLARTERVSRVGGAIFSQVAMQVFGVSVDARQYEGSLADFGFLYRAIEPADGRRNRLIGSVERIARPHSLAMAQAHLNQRGDACPDANLDHQPWHDPSTGEVRTESFPDLFWNALGEWDGISRAYASGERDRLAPFVTRDYDGVPLAR</sequence>
<feature type="domain" description="Phospholipase C/D" evidence="1">
    <location>
        <begin position="6"/>
        <end position="145"/>
    </location>
</feature>
<dbReference type="RefSeq" id="WP_154434747.1">
    <property type="nucleotide sequence ID" value="NZ_VUNC01000003.1"/>
</dbReference>
<protein>
    <submittedName>
        <fullName evidence="2">Zinc dependent phospholipase C family protein</fullName>
    </submittedName>
</protein>
<accession>A0A6N7XAH1</accession>
<evidence type="ECO:0000259" key="1">
    <source>
        <dbReference type="Pfam" id="PF00882"/>
    </source>
</evidence>
<organism evidence="2 3">
    <name type="scientific">Olsenella porci</name>
    <dbReference type="NCBI Taxonomy" id="2652279"/>
    <lineage>
        <taxon>Bacteria</taxon>
        <taxon>Bacillati</taxon>
        <taxon>Actinomycetota</taxon>
        <taxon>Coriobacteriia</taxon>
        <taxon>Coriobacteriales</taxon>
        <taxon>Atopobiaceae</taxon>
        <taxon>Olsenella</taxon>
    </lineage>
</organism>
<evidence type="ECO:0000313" key="3">
    <source>
        <dbReference type="Proteomes" id="UP000469325"/>
    </source>
</evidence>